<keyword evidence="1" id="KW-0732">Signal</keyword>
<dbReference type="EMBL" id="PGVE01000055">
    <property type="protein sequence ID" value="PLS03404.1"/>
    <property type="molecule type" value="Genomic_DNA"/>
</dbReference>
<evidence type="ECO:0008006" key="4">
    <source>
        <dbReference type="Google" id="ProtNLM"/>
    </source>
</evidence>
<evidence type="ECO:0000256" key="1">
    <source>
        <dbReference type="SAM" id="SignalP"/>
    </source>
</evidence>
<sequence length="231" mass="24630">MKRIWKLCCGPIVIAFLILTGCSANQGENQVDAAKLHDKSLNTKGNGHVLGSTNNPDVIPSVDRAKKKTTNANHQTTSGLGTNVYSLIGSSSLHDGGISSHLESRLSGAGITGIKVFVLDDTVILARAQAAATSTKYDEMQQKLLTNTSGSSGKGNLDGVDMSKQNTDDNLDQAKELMTKAFNGQVQILTITNPKAMPLIDGIKSNIKANQTNYTKLSSDINTLIKMAREK</sequence>
<keyword evidence="3" id="KW-1185">Reference proteome</keyword>
<comment type="caution">
    <text evidence="2">The sequence shown here is derived from an EMBL/GenBank/DDBJ whole genome shotgun (WGS) entry which is preliminary data.</text>
</comment>
<proteinExistence type="predicted"/>
<gene>
    <name evidence="2" type="ORF">CVD27_14785</name>
</gene>
<organism evidence="2 3">
    <name type="scientific">Neobacillus cucumis</name>
    <dbReference type="NCBI Taxonomy" id="1740721"/>
    <lineage>
        <taxon>Bacteria</taxon>
        <taxon>Bacillati</taxon>
        <taxon>Bacillota</taxon>
        <taxon>Bacilli</taxon>
        <taxon>Bacillales</taxon>
        <taxon>Bacillaceae</taxon>
        <taxon>Neobacillus</taxon>
    </lineage>
</organism>
<dbReference type="OrthoDB" id="2820739at2"/>
<name>A0A2N5HD17_9BACI</name>
<dbReference type="Proteomes" id="UP000234950">
    <property type="component" value="Unassembled WGS sequence"/>
</dbReference>
<feature type="signal peptide" evidence="1">
    <location>
        <begin position="1"/>
        <end position="26"/>
    </location>
</feature>
<protein>
    <recommendedName>
        <fullName evidence="4">Sporulation protein</fullName>
    </recommendedName>
</protein>
<feature type="chain" id="PRO_5039618091" description="Sporulation protein" evidence="1">
    <location>
        <begin position="27"/>
        <end position="231"/>
    </location>
</feature>
<reference evidence="2 3" key="1">
    <citation type="submission" date="2017-11" db="EMBL/GenBank/DDBJ databases">
        <title>Comparitive Functional Genomics of Dry Heat Resistant strains isolated from the Viking Spacecraft.</title>
        <authorList>
            <person name="Seuylemezian A."/>
            <person name="Cooper K."/>
            <person name="Vaishampayan P."/>
        </authorList>
    </citation>
    <scope>NUCLEOTIDE SEQUENCE [LARGE SCALE GENOMIC DNA]</scope>
    <source>
        <strain evidence="2 3">V32-6</strain>
    </source>
</reference>
<accession>A0A2N5HD17</accession>
<dbReference type="RefSeq" id="WP_101648675.1">
    <property type="nucleotide sequence ID" value="NZ_PGVE01000055.1"/>
</dbReference>
<dbReference type="AlphaFoldDB" id="A0A2N5HD17"/>
<dbReference type="PROSITE" id="PS51257">
    <property type="entry name" value="PROKAR_LIPOPROTEIN"/>
    <property type="match status" value="1"/>
</dbReference>
<evidence type="ECO:0000313" key="3">
    <source>
        <dbReference type="Proteomes" id="UP000234950"/>
    </source>
</evidence>
<evidence type="ECO:0000313" key="2">
    <source>
        <dbReference type="EMBL" id="PLS03404.1"/>
    </source>
</evidence>